<accession>A0A9W9ZG16</accession>
<dbReference type="InterPro" id="IPR026634">
    <property type="entry name" value="TPST-like"/>
</dbReference>
<gene>
    <name evidence="6" type="ORF">OS493_016626</name>
</gene>
<comment type="similarity">
    <text evidence="1 5">Belongs to the protein sulfotransferase family.</text>
</comment>
<dbReference type="GO" id="GO:0005794">
    <property type="term" value="C:Golgi apparatus"/>
    <property type="evidence" value="ECO:0007669"/>
    <property type="project" value="TreeGrafter"/>
</dbReference>
<name>A0A9W9ZG16_9CNID</name>
<evidence type="ECO:0000256" key="1">
    <source>
        <dbReference type="ARBA" id="ARBA00009988"/>
    </source>
</evidence>
<evidence type="ECO:0000256" key="3">
    <source>
        <dbReference type="ARBA" id="ARBA00022679"/>
    </source>
</evidence>
<evidence type="ECO:0000313" key="7">
    <source>
        <dbReference type="Proteomes" id="UP001163046"/>
    </source>
</evidence>
<dbReference type="EC" id="2.8.2.20" evidence="2 5"/>
<dbReference type="PANTHER" id="PTHR12788:SF8">
    <property type="entry name" value="PROTEIN-TYROSINE SULFOTRANSFERASE"/>
    <property type="match status" value="1"/>
</dbReference>
<dbReference type="OrthoDB" id="6020239at2759"/>
<evidence type="ECO:0000256" key="4">
    <source>
        <dbReference type="ARBA" id="ARBA00048460"/>
    </source>
</evidence>
<sequence length="141" mass="16529">MKKQYRRKKFYLTLALILVCFVLVSYIISEGFFSTSQQPKHEESPFLSPSENLFKVYDGVETFVMFIGYPRSRHSLVGAILDAHPEIIIPHEYDVLARWQEYQSSKLKEKNLQKYVLFYDLHQHSMKQAMFGIRAGNNSNS</sequence>
<evidence type="ECO:0000313" key="6">
    <source>
        <dbReference type="EMBL" id="KAJ7379389.1"/>
    </source>
</evidence>
<dbReference type="InterPro" id="IPR027417">
    <property type="entry name" value="P-loop_NTPase"/>
</dbReference>
<comment type="caution">
    <text evidence="6">The sequence shown here is derived from an EMBL/GenBank/DDBJ whole genome shotgun (WGS) entry which is preliminary data.</text>
</comment>
<dbReference type="PANTHER" id="PTHR12788">
    <property type="entry name" value="PROTEIN-TYROSINE SULFOTRANSFERASE 2"/>
    <property type="match status" value="1"/>
</dbReference>
<evidence type="ECO:0000256" key="5">
    <source>
        <dbReference type="RuleBase" id="RU365018"/>
    </source>
</evidence>
<reference evidence="6" key="1">
    <citation type="submission" date="2023-01" db="EMBL/GenBank/DDBJ databases">
        <title>Genome assembly of the deep-sea coral Lophelia pertusa.</title>
        <authorList>
            <person name="Herrera S."/>
            <person name="Cordes E."/>
        </authorList>
    </citation>
    <scope>NUCLEOTIDE SEQUENCE</scope>
    <source>
        <strain evidence="6">USNM1676648</strain>
        <tissue evidence="6">Polyp</tissue>
    </source>
</reference>
<dbReference type="EMBL" id="MU826358">
    <property type="protein sequence ID" value="KAJ7379389.1"/>
    <property type="molecule type" value="Genomic_DNA"/>
</dbReference>
<proteinExistence type="inferred from homology"/>
<dbReference type="AlphaFoldDB" id="A0A9W9ZG16"/>
<keyword evidence="3 5" id="KW-0808">Transferase</keyword>
<evidence type="ECO:0000256" key="2">
    <source>
        <dbReference type="ARBA" id="ARBA00013262"/>
    </source>
</evidence>
<keyword evidence="7" id="KW-1185">Reference proteome</keyword>
<dbReference type="Gene3D" id="3.40.50.300">
    <property type="entry name" value="P-loop containing nucleotide triphosphate hydrolases"/>
    <property type="match status" value="1"/>
</dbReference>
<organism evidence="6 7">
    <name type="scientific">Desmophyllum pertusum</name>
    <dbReference type="NCBI Taxonomy" id="174260"/>
    <lineage>
        <taxon>Eukaryota</taxon>
        <taxon>Metazoa</taxon>
        <taxon>Cnidaria</taxon>
        <taxon>Anthozoa</taxon>
        <taxon>Hexacorallia</taxon>
        <taxon>Scleractinia</taxon>
        <taxon>Caryophylliina</taxon>
        <taxon>Caryophylliidae</taxon>
        <taxon>Desmophyllum</taxon>
    </lineage>
</organism>
<comment type="catalytic activity">
    <reaction evidence="4 5">
        <text>L-tyrosyl-[protein] + 3'-phosphoadenylyl sulfate = O-sulfo-L-tyrosine-[protein] + adenosine 3',5'-bisphosphate + H(+)</text>
        <dbReference type="Rhea" id="RHEA:16801"/>
        <dbReference type="Rhea" id="RHEA-COMP:10136"/>
        <dbReference type="Rhea" id="RHEA-COMP:11688"/>
        <dbReference type="ChEBI" id="CHEBI:15378"/>
        <dbReference type="ChEBI" id="CHEBI:46858"/>
        <dbReference type="ChEBI" id="CHEBI:58339"/>
        <dbReference type="ChEBI" id="CHEBI:58343"/>
        <dbReference type="ChEBI" id="CHEBI:65286"/>
        <dbReference type="EC" id="2.8.2.20"/>
    </reaction>
</comment>
<dbReference type="GO" id="GO:0008476">
    <property type="term" value="F:protein-tyrosine sulfotransferase activity"/>
    <property type="evidence" value="ECO:0007669"/>
    <property type="project" value="UniProtKB-EC"/>
</dbReference>
<protein>
    <recommendedName>
        <fullName evidence="2 5">Protein-tyrosine sulfotransferase</fullName>
        <ecNumber evidence="2 5">2.8.2.20</ecNumber>
    </recommendedName>
</protein>
<comment type="function">
    <text evidence="5">Catalyzes the O-sulfation of tyrosine residues within acidic motifs of polypeptides, using 3'-phosphoadenylyl sulfate (PAPS) as cosubstrate.</text>
</comment>
<dbReference type="Proteomes" id="UP001163046">
    <property type="component" value="Unassembled WGS sequence"/>
</dbReference>